<protein>
    <submittedName>
        <fullName evidence="2">Uma2 family endonuclease</fullName>
    </submittedName>
</protein>
<keyword evidence="2" id="KW-0255">Endonuclease</keyword>
<evidence type="ECO:0000313" key="3">
    <source>
        <dbReference type="Proteomes" id="UP001526426"/>
    </source>
</evidence>
<keyword evidence="3" id="KW-1185">Reference proteome</keyword>
<name>A0ABT3L235_9CYAN</name>
<comment type="caution">
    <text evidence="2">The sequence shown here is derived from an EMBL/GenBank/DDBJ whole genome shotgun (WGS) entry which is preliminary data.</text>
</comment>
<keyword evidence="2" id="KW-0540">Nuclease</keyword>
<evidence type="ECO:0000259" key="1">
    <source>
        <dbReference type="Pfam" id="PF05685"/>
    </source>
</evidence>
<dbReference type="InterPro" id="IPR012296">
    <property type="entry name" value="Nuclease_put_TT1808"/>
</dbReference>
<dbReference type="PANTHER" id="PTHR34107:SF7">
    <property type="entry name" value="SLR2092 PROTEIN"/>
    <property type="match status" value="1"/>
</dbReference>
<dbReference type="SUPFAM" id="SSF52980">
    <property type="entry name" value="Restriction endonuclease-like"/>
    <property type="match status" value="1"/>
</dbReference>
<dbReference type="InterPro" id="IPR008538">
    <property type="entry name" value="Uma2"/>
</dbReference>
<dbReference type="Pfam" id="PF05685">
    <property type="entry name" value="Uma2"/>
    <property type="match status" value="1"/>
</dbReference>
<feature type="domain" description="Putative restriction endonuclease" evidence="1">
    <location>
        <begin position="25"/>
        <end position="196"/>
    </location>
</feature>
<evidence type="ECO:0000313" key="2">
    <source>
        <dbReference type="EMBL" id="MCW6035564.1"/>
    </source>
</evidence>
<dbReference type="Gene3D" id="3.90.1570.10">
    <property type="entry name" value="tt1808, chain A"/>
    <property type="match status" value="1"/>
</dbReference>
<dbReference type="CDD" id="cd06260">
    <property type="entry name" value="DUF820-like"/>
    <property type="match status" value="1"/>
</dbReference>
<dbReference type="Proteomes" id="UP001526426">
    <property type="component" value="Unassembled WGS sequence"/>
</dbReference>
<sequence length="201" mass="22336">MMVRGRPEPLSLQLPEQIALRVTTEQFAALAAANRKLRLERTATGELIVNPPTGGNTGYHNSKINYFLVRWIEEEGGDGRAFDSSTGFELPNGANRSPDAAWVSPDPWNALTPEQQDGFIPLCPDFVVELRSKSDTLQDLRSKMAEYIENGTKLGWLIDPKNKRVEIYRPGQGVEVLENPNTLSGETVLPGFTLSLNRVWA</sequence>
<dbReference type="PANTHER" id="PTHR34107">
    <property type="entry name" value="SLL0198 PROTEIN-RELATED"/>
    <property type="match status" value="1"/>
</dbReference>
<keyword evidence="2" id="KW-0378">Hydrolase</keyword>
<proteinExistence type="predicted"/>
<gene>
    <name evidence="2" type="ORF">K4A83_04650</name>
</gene>
<reference evidence="2 3" key="1">
    <citation type="submission" date="2021-08" db="EMBL/GenBank/DDBJ databases">
        <title>Draft genome sequence of Spirulina subsalsa with high tolerance to salinity and hype-accumulation of phycocyanin.</title>
        <authorList>
            <person name="Pei H."/>
            <person name="Jiang L."/>
        </authorList>
    </citation>
    <scope>NUCLEOTIDE SEQUENCE [LARGE SCALE GENOMIC DNA]</scope>
    <source>
        <strain evidence="2 3">FACHB-351</strain>
    </source>
</reference>
<dbReference type="InterPro" id="IPR011335">
    <property type="entry name" value="Restrct_endonuc-II-like"/>
</dbReference>
<accession>A0ABT3L235</accession>
<dbReference type="EMBL" id="JAIHOM010000016">
    <property type="protein sequence ID" value="MCW6035564.1"/>
    <property type="molecule type" value="Genomic_DNA"/>
</dbReference>
<dbReference type="GO" id="GO:0004519">
    <property type="term" value="F:endonuclease activity"/>
    <property type="evidence" value="ECO:0007669"/>
    <property type="project" value="UniProtKB-KW"/>
</dbReference>
<organism evidence="2 3">
    <name type="scientific">Spirulina subsalsa FACHB-351</name>
    <dbReference type="NCBI Taxonomy" id="234711"/>
    <lineage>
        <taxon>Bacteria</taxon>
        <taxon>Bacillati</taxon>
        <taxon>Cyanobacteriota</taxon>
        <taxon>Cyanophyceae</taxon>
        <taxon>Spirulinales</taxon>
        <taxon>Spirulinaceae</taxon>
        <taxon>Spirulina</taxon>
    </lineage>
</organism>